<dbReference type="InterPro" id="IPR013083">
    <property type="entry name" value="Znf_RING/FYVE/PHD"/>
</dbReference>
<gene>
    <name evidence="8" type="primary">PSH1_2</name>
    <name evidence="8" type="ORF">VKT23_015903</name>
</gene>
<keyword evidence="3" id="KW-0862">Zinc</keyword>
<reference evidence="8 9" key="1">
    <citation type="submission" date="2024-01" db="EMBL/GenBank/DDBJ databases">
        <title>A draft genome for the cacao thread blight pathogen Marasmiellus scandens.</title>
        <authorList>
            <person name="Baruah I.K."/>
            <person name="Leung J."/>
            <person name="Bukari Y."/>
            <person name="Amoako-Attah I."/>
            <person name="Meinhardt L.W."/>
            <person name="Bailey B.A."/>
            <person name="Cohen S.P."/>
        </authorList>
    </citation>
    <scope>NUCLEOTIDE SEQUENCE [LARGE SCALE GENOMIC DNA]</scope>
    <source>
        <strain evidence="8 9">GH-19</strain>
    </source>
</reference>
<feature type="compositionally biased region" description="Low complexity" evidence="6">
    <location>
        <begin position="15"/>
        <end position="26"/>
    </location>
</feature>
<dbReference type="Proteomes" id="UP001498398">
    <property type="component" value="Unassembled WGS sequence"/>
</dbReference>
<organism evidence="8 9">
    <name type="scientific">Marasmiellus scandens</name>
    <dbReference type="NCBI Taxonomy" id="2682957"/>
    <lineage>
        <taxon>Eukaryota</taxon>
        <taxon>Fungi</taxon>
        <taxon>Dikarya</taxon>
        <taxon>Basidiomycota</taxon>
        <taxon>Agaricomycotina</taxon>
        <taxon>Agaricomycetes</taxon>
        <taxon>Agaricomycetidae</taxon>
        <taxon>Agaricales</taxon>
        <taxon>Marasmiineae</taxon>
        <taxon>Omphalotaceae</taxon>
        <taxon>Marasmiellus</taxon>
    </lineage>
</organism>
<dbReference type="PROSITE" id="PS50089">
    <property type="entry name" value="ZF_RING_2"/>
    <property type="match status" value="1"/>
</dbReference>
<evidence type="ECO:0000256" key="5">
    <source>
        <dbReference type="SAM" id="Coils"/>
    </source>
</evidence>
<dbReference type="SUPFAM" id="SSF57850">
    <property type="entry name" value="RING/U-box"/>
    <property type="match status" value="1"/>
</dbReference>
<keyword evidence="9" id="KW-1185">Reference proteome</keyword>
<protein>
    <submittedName>
        <fullName evidence="8">E3 ubiquitin ligase</fullName>
    </submittedName>
</protein>
<evidence type="ECO:0000256" key="1">
    <source>
        <dbReference type="ARBA" id="ARBA00022723"/>
    </source>
</evidence>
<feature type="domain" description="RING-type" evidence="7">
    <location>
        <begin position="139"/>
        <end position="183"/>
    </location>
</feature>
<sequence length="234" mass="27547">MKDSASDSLMDHSTPPNNSPRFNRSPILDEEDEITRIYRAKISQLEQERARERQLKLSTEKLVTTYLENLTRKEEMVKELSIRSRNWFKERSNHRAELQRAEERVRNRRKVLNSAKKALVKVSKRAQQRKECICRLTACGLCLRTMVRPMMLECGHLFDEACLYHRFLTYTASSNPIWCPKCELDLSKAPIECHALKEIADDWNRVWPQHAALTHPPNHVERYDLTQFFKPPAV</sequence>
<dbReference type="SMART" id="SM00184">
    <property type="entry name" value="RING"/>
    <property type="match status" value="1"/>
</dbReference>
<comment type="caution">
    <text evidence="8">The sequence shown here is derived from an EMBL/GenBank/DDBJ whole genome shotgun (WGS) entry which is preliminary data.</text>
</comment>
<keyword evidence="1" id="KW-0479">Metal-binding</keyword>
<accession>A0ABR1J0U2</accession>
<name>A0ABR1J0U2_9AGAR</name>
<feature type="region of interest" description="Disordered" evidence="6">
    <location>
        <begin position="1"/>
        <end position="27"/>
    </location>
</feature>
<keyword evidence="2 4" id="KW-0863">Zinc-finger</keyword>
<evidence type="ECO:0000256" key="4">
    <source>
        <dbReference type="PROSITE-ProRule" id="PRU00175"/>
    </source>
</evidence>
<dbReference type="InterPro" id="IPR001841">
    <property type="entry name" value="Znf_RING"/>
</dbReference>
<dbReference type="InterPro" id="IPR027370">
    <property type="entry name" value="Znf-RING_euk"/>
</dbReference>
<keyword evidence="5" id="KW-0175">Coiled coil</keyword>
<proteinExistence type="predicted"/>
<evidence type="ECO:0000259" key="7">
    <source>
        <dbReference type="PROSITE" id="PS50089"/>
    </source>
</evidence>
<dbReference type="EMBL" id="JBANRG010000056">
    <property type="protein sequence ID" value="KAK7442959.1"/>
    <property type="molecule type" value="Genomic_DNA"/>
</dbReference>
<evidence type="ECO:0000313" key="9">
    <source>
        <dbReference type="Proteomes" id="UP001498398"/>
    </source>
</evidence>
<dbReference type="Pfam" id="PF13445">
    <property type="entry name" value="zf-RING_UBOX"/>
    <property type="match status" value="1"/>
</dbReference>
<dbReference type="Gene3D" id="3.30.40.10">
    <property type="entry name" value="Zinc/RING finger domain, C3HC4 (zinc finger)"/>
    <property type="match status" value="1"/>
</dbReference>
<evidence type="ECO:0000256" key="2">
    <source>
        <dbReference type="ARBA" id="ARBA00022771"/>
    </source>
</evidence>
<evidence type="ECO:0000313" key="8">
    <source>
        <dbReference type="EMBL" id="KAK7442959.1"/>
    </source>
</evidence>
<evidence type="ECO:0000256" key="6">
    <source>
        <dbReference type="SAM" id="MobiDB-lite"/>
    </source>
</evidence>
<evidence type="ECO:0000256" key="3">
    <source>
        <dbReference type="ARBA" id="ARBA00022833"/>
    </source>
</evidence>
<feature type="coiled-coil region" evidence="5">
    <location>
        <begin position="84"/>
        <end position="118"/>
    </location>
</feature>